<evidence type="ECO:0000313" key="3">
    <source>
        <dbReference type="Proteomes" id="UP001432062"/>
    </source>
</evidence>
<dbReference type="RefSeq" id="WP_329406007.1">
    <property type="nucleotide sequence ID" value="NZ_CP109441.1"/>
</dbReference>
<feature type="compositionally biased region" description="Basic and acidic residues" evidence="1">
    <location>
        <begin position="189"/>
        <end position="199"/>
    </location>
</feature>
<feature type="region of interest" description="Disordered" evidence="1">
    <location>
        <begin position="178"/>
        <end position="199"/>
    </location>
</feature>
<accession>A0ABZ1YKG9</accession>
<evidence type="ECO:0008006" key="4">
    <source>
        <dbReference type="Google" id="ProtNLM"/>
    </source>
</evidence>
<keyword evidence="3" id="KW-1185">Reference proteome</keyword>
<evidence type="ECO:0000256" key="1">
    <source>
        <dbReference type="SAM" id="MobiDB-lite"/>
    </source>
</evidence>
<sequence>MGTVSGPLVAAIESAWGGIRLRHPDVPEVVVAVASGSAGRGRAPTRGHFGPDRWLRNGAWMPELFIGAEGLAAGAPDVLTTLLHEAAHGIARTRQIRDVSSDGRYHNARYRTIAEEIGLAVARHQRYGWSLTTLPGATARRYRSEITLLANAIVAQRRPEHGTSDTDSIDVEHHHNAPAAAEDVAGSEKNSREIRRDRNGRSLECQCRPPRRLRGYQRTIDAGPILCGVCQEPFLCVNS</sequence>
<protein>
    <recommendedName>
        <fullName evidence="4">SprT-like family protein</fullName>
    </recommendedName>
</protein>
<gene>
    <name evidence="2" type="ORF">OG563_30560</name>
</gene>
<proteinExistence type="predicted"/>
<organism evidence="2 3">
    <name type="scientific">Nocardia vinacea</name>
    <dbReference type="NCBI Taxonomy" id="96468"/>
    <lineage>
        <taxon>Bacteria</taxon>
        <taxon>Bacillati</taxon>
        <taxon>Actinomycetota</taxon>
        <taxon>Actinomycetes</taxon>
        <taxon>Mycobacteriales</taxon>
        <taxon>Nocardiaceae</taxon>
        <taxon>Nocardia</taxon>
    </lineage>
</organism>
<reference evidence="2" key="1">
    <citation type="submission" date="2022-10" db="EMBL/GenBank/DDBJ databases">
        <title>The complete genomes of actinobacterial strains from the NBC collection.</title>
        <authorList>
            <person name="Joergensen T.S."/>
            <person name="Alvarez Arevalo M."/>
            <person name="Sterndorff E.B."/>
            <person name="Faurdal D."/>
            <person name="Vuksanovic O."/>
            <person name="Mourched A.-S."/>
            <person name="Charusanti P."/>
            <person name="Shaw S."/>
            <person name="Blin K."/>
            <person name="Weber T."/>
        </authorList>
    </citation>
    <scope>NUCLEOTIDE SEQUENCE</scope>
    <source>
        <strain evidence="2">NBC_01482</strain>
    </source>
</reference>
<name>A0ABZ1YKG9_9NOCA</name>
<dbReference type="EMBL" id="CP109441">
    <property type="protein sequence ID" value="WUV43548.1"/>
    <property type="molecule type" value="Genomic_DNA"/>
</dbReference>
<dbReference type="Proteomes" id="UP001432062">
    <property type="component" value="Chromosome"/>
</dbReference>
<evidence type="ECO:0000313" key="2">
    <source>
        <dbReference type="EMBL" id="WUV43548.1"/>
    </source>
</evidence>